<dbReference type="AlphaFoldDB" id="A0A0E3BEU3"/>
<gene>
    <name evidence="1" type="ORF">P245_14565</name>
</gene>
<accession>A0A0E3BEU3</accession>
<dbReference type="InterPro" id="IPR025354">
    <property type="entry name" value="DUF4258"/>
</dbReference>
<evidence type="ECO:0000313" key="1">
    <source>
        <dbReference type="EMBL" id="KGG90980.1"/>
    </source>
</evidence>
<evidence type="ECO:0000313" key="2">
    <source>
        <dbReference type="Proteomes" id="UP000029567"/>
    </source>
</evidence>
<dbReference type="Pfam" id="PF14076">
    <property type="entry name" value="DUF4258"/>
    <property type="match status" value="1"/>
</dbReference>
<evidence type="ECO:0008006" key="3">
    <source>
        <dbReference type="Google" id="ProtNLM"/>
    </source>
</evidence>
<name>A0A0E3BEU3_9BURK</name>
<comment type="caution">
    <text evidence="1">The sequence shown here is derived from an EMBL/GenBank/DDBJ whole genome shotgun (WGS) entry which is preliminary data.</text>
</comment>
<dbReference type="Proteomes" id="UP000029567">
    <property type="component" value="Unassembled WGS sequence"/>
</dbReference>
<reference evidence="1 2" key="1">
    <citation type="submission" date="2013-09" db="EMBL/GenBank/DDBJ databases">
        <title>High correlation between genotypes and phenotypes of environmental bacteria Comamonas testosteroni strains.</title>
        <authorList>
            <person name="Liu L."/>
            <person name="Zhu W."/>
            <person name="Xia X."/>
            <person name="Xu B."/>
            <person name="Luo M."/>
            <person name="Wang G."/>
        </authorList>
    </citation>
    <scope>NUCLEOTIDE SEQUENCE [LARGE SCALE GENOMIC DNA]</scope>
    <source>
        <strain evidence="1 2">JL14</strain>
    </source>
</reference>
<sequence>MSNHQLERFIQECAQESFNVMFTKHAQQRMRQRGVTQMMVLEALRLGCMRRKPEPDIKFTGLKCRMERLVSGVLVGVEVYIDHPAPDLTVVTVINLGE</sequence>
<protein>
    <recommendedName>
        <fullName evidence="3">DUF4258 domain-containing protein</fullName>
    </recommendedName>
</protein>
<dbReference type="EMBL" id="AWTN01000094">
    <property type="protein sequence ID" value="KGG90980.1"/>
    <property type="molecule type" value="Genomic_DNA"/>
</dbReference>
<proteinExistence type="predicted"/>
<organism evidence="1 2">
    <name type="scientific">Comamonas thiooxydans</name>
    <dbReference type="NCBI Taxonomy" id="363952"/>
    <lineage>
        <taxon>Bacteria</taxon>
        <taxon>Pseudomonadati</taxon>
        <taxon>Pseudomonadota</taxon>
        <taxon>Betaproteobacteria</taxon>
        <taxon>Burkholderiales</taxon>
        <taxon>Comamonadaceae</taxon>
        <taxon>Comamonas</taxon>
    </lineage>
</organism>